<protein>
    <recommendedName>
        <fullName evidence="5">Integral membrane protein</fullName>
    </recommendedName>
</protein>
<evidence type="ECO:0008006" key="5">
    <source>
        <dbReference type="Google" id="ProtNLM"/>
    </source>
</evidence>
<organism evidence="3 4">
    <name type="scientific">Actinomadura violacea</name>
    <dbReference type="NCBI Taxonomy" id="2819934"/>
    <lineage>
        <taxon>Bacteria</taxon>
        <taxon>Bacillati</taxon>
        <taxon>Actinomycetota</taxon>
        <taxon>Actinomycetes</taxon>
        <taxon>Streptosporangiales</taxon>
        <taxon>Thermomonosporaceae</taxon>
        <taxon>Actinomadura</taxon>
    </lineage>
</organism>
<feature type="transmembrane region" description="Helical" evidence="2">
    <location>
        <begin position="97"/>
        <end position="114"/>
    </location>
</feature>
<name>A0ABS3RQK7_9ACTN</name>
<feature type="transmembrane region" description="Helical" evidence="2">
    <location>
        <begin position="42"/>
        <end position="62"/>
    </location>
</feature>
<feature type="region of interest" description="Disordered" evidence="1">
    <location>
        <begin position="127"/>
        <end position="180"/>
    </location>
</feature>
<dbReference type="Proteomes" id="UP000680206">
    <property type="component" value="Unassembled WGS sequence"/>
</dbReference>
<evidence type="ECO:0000256" key="1">
    <source>
        <dbReference type="SAM" id="MobiDB-lite"/>
    </source>
</evidence>
<keyword evidence="2" id="KW-1133">Transmembrane helix</keyword>
<keyword evidence="4" id="KW-1185">Reference proteome</keyword>
<feature type="compositionally biased region" description="Basic and acidic residues" evidence="1">
    <location>
        <begin position="136"/>
        <end position="172"/>
    </location>
</feature>
<accession>A0ABS3RQK7</accession>
<dbReference type="RefSeq" id="WP_208241294.1">
    <property type="nucleotide sequence ID" value="NZ_JAGEPF010000009.1"/>
</dbReference>
<evidence type="ECO:0000313" key="4">
    <source>
        <dbReference type="Proteomes" id="UP000680206"/>
    </source>
</evidence>
<reference evidence="3 4" key="1">
    <citation type="submission" date="2021-03" db="EMBL/GenBank/DDBJ databases">
        <title>Actinomadura violae sp. nov., isolated from lichen in Thailand.</title>
        <authorList>
            <person name="Kanchanasin P."/>
            <person name="Saeng-In P."/>
            <person name="Phongsopitanun W."/>
            <person name="Yuki M."/>
            <person name="Kudo T."/>
            <person name="Ohkuma M."/>
            <person name="Tanasupawat S."/>
        </authorList>
    </citation>
    <scope>NUCLEOTIDE SEQUENCE [LARGE SCALE GENOMIC DNA]</scope>
    <source>
        <strain evidence="3 4">LCR2-06</strain>
    </source>
</reference>
<proteinExistence type="predicted"/>
<comment type="caution">
    <text evidence="3">The sequence shown here is derived from an EMBL/GenBank/DDBJ whole genome shotgun (WGS) entry which is preliminary data.</text>
</comment>
<evidence type="ECO:0000256" key="2">
    <source>
        <dbReference type="SAM" id="Phobius"/>
    </source>
</evidence>
<keyword evidence="2" id="KW-0472">Membrane</keyword>
<dbReference type="EMBL" id="JAGEPF010000009">
    <property type="protein sequence ID" value="MBO2459027.1"/>
    <property type="molecule type" value="Genomic_DNA"/>
</dbReference>
<gene>
    <name evidence="3" type="ORF">J4709_15710</name>
</gene>
<keyword evidence="2" id="KW-0812">Transmembrane</keyword>
<sequence>MTDRPITVRAAAALEGAEGLGAVAFGAYTGVETAAGAAVDPVSAIGVTVLALAGGLGMLACARGLLRGAQGSRAPTVLTQLFALPVAWSLWQSERPAVAVPMGIVAVLALVAVLSPASTAWLVHDHDEDDEDAPEDDAKPASRAAEPRPEDGRSLGQRLMDRLKEQPAKDAPAKGTSAKN</sequence>
<evidence type="ECO:0000313" key="3">
    <source>
        <dbReference type="EMBL" id="MBO2459027.1"/>
    </source>
</evidence>